<dbReference type="EMBL" id="WDPD01000008">
    <property type="protein sequence ID" value="KAB7460334.1"/>
    <property type="molecule type" value="Genomic_DNA"/>
</dbReference>
<evidence type="ECO:0000259" key="13">
    <source>
        <dbReference type="PROSITE" id="PS50929"/>
    </source>
</evidence>
<evidence type="ECO:0000256" key="2">
    <source>
        <dbReference type="ARBA" id="ARBA00022448"/>
    </source>
</evidence>
<evidence type="ECO:0000313" key="14">
    <source>
        <dbReference type="EMBL" id="KAB7460334.1"/>
    </source>
</evidence>
<dbReference type="PANTHER" id="PTHR43394">
    <property type="entry name" value="ATP-DEPENDENT PERMEASE MDL1, MITOCHONDRIAL"/>
    <property type="match status" value="1"/>
</dbReference>
<feature type="transmembrane region" description="Helical" evidence="11">
    <location>
        <begin position="274"/>
        <end position="296"/>
    </location>
</feature>
<dbReference type="Pfam" id="PF00005">
    <property type="entry name" value="ABC_tran"/>
    <property type="match status" value="1"/>
</dbReference>
<gene>
    <name evidence="15" type="primary">irtA</name>
    <name evidence="15" type="ORF">BDLFYP24_00892</name>
    <name evidence="14" type="ORF">GBB04_08085</name>
</gene>
<reference evidence="14 16" key="1">
    <citation type="journal article" date="2019" name="Nat. Med.">
        <title>A library of human gut bacterial isolates paired with longitudinal multiomics data enables mechanistic microbiome research.</title>
        <authorList>
            <person name="Poyet M."/>
            <person name="Groussin M."/>
            <person name="Gibbons S.M."/>
            <person name="Avila-Pacheco J."/>
            <person name="Jiang X."/>
            <person name="Kearney S.M."/>
            <person name="Perrotta A.R."/>
            <person name="Berdy B."/>
            <person name="Zhao S."/>
            <person name="Lieberman T.D."/>
            <person name="Swanson P.K."/>
            <person name="Smith M."/>
            <person name="Roesemann S."/>
            <person name="Alexander J.E."/>
            <person name="Rich S.A."/>
            <person name="Livny J."/>
            <person name="Vlamakis H."/>
            <person name="Clish C."/>
            <person name="Bullock K."/>
            <person name="Deik A."/>
            <person name="Scott J."/>
            <person name="Pierce K.A."/>
            <person name="Xavier R.J."/>
            <person name="Alm E.J."/>
        </authorList>
    </citation>
    <scope>NUCLEOTIDE SEQUENCE [LARGE SCALE GENOMIC DNA]</scope>
    <source>
        <strain evidence="14 16">BIOML-A2</strain>
    </source>
</reference>
<dbReference type="Gene3D" id="1.20.1560.10">
    <property type="entry name" value="ABC transporter type 1, transmembrane domain"/>
    <property type="match status" value="1"/>
</dbReference>
<feature type="domain" description="ABC transporter" evidence="12">
    <location>
        <begin position="359"/>
        <end position="591"/>
    </location>
</feature>
<dbReference type="Pfam" id="PF00664">
    <property type="entry name" value="ABC_membrane"/>
    <property type="match status" value="1"/>
</dbReference>
<dbReference type="GO" id="GO:0016887">
    <property type="term" value="F:ATP hydrolysis activity"/>
    <property type="evidence" value="ECO:0007669"/>
    <property type="project" value="InterPro"/>
</dbReference>
<feature type="transmembrane region" description="Helical" evidence="11">
    <location>
        <begin position="80"/>
        <end position="101"/>
    </location>
</feature>
<evidence type="ECO:0000313" key="16">
    <source>
        <dbReference type="Proteomes" id="UP000429211"/>
    </source>
</evidence>
<dbReference type="EC" id="3.6.3.-" evidence="15"/>
<evidence type="ECO:0000259" key="12">
    <source>
        <dbReference type="PROSITE" id="PS50893"/>
    </source>
</evidence>
<organism evidence="15">
    <name type="scientific">Bifidobacterium dentium</name>
    <dbReference type="NCBI Taxonomy" id="1689"/>
    <lineage>
        <taxon>Bacteria</taxon>
        <taxon>Bacillati</taxon>
        <taxon>Actinomycetota</taxon>
        <taxon>Actinomycetes</taxon>
        <taxon>Bifidobacteriales</taxon>
        <taxon>Bifidobacteriaceae</taxon>
        <taxon>Bifidobacterium</taxon>
    </lineage>
</organism>
<dbReference type="Proteomes" id="UP000429211">
    <property type="component" value="Unassembled WGS sequence"/>
</dbReference>
<comment type="similarity">
    <text evidence="10">Belongs to the ABC transporter superfamily. Siderophore-Fe(3+) uptake transporter (SIUT) (TC 3.A.1.21) family.</text>
</comment>
<feature type="domain" description="ABC transmembrane type-1" evidence="13">
    <location>
        <begin position="42"/>
        <end position="322"/>
    </location>
</feature>
<sequence length="605" mass="64582">MADDVADESTAQTGDKAKAVEGKAALNRAMKPIQGRLNCGRALAAISGLLSVAPYAALVSIGDVLLRAWQQHTQPDANTVWRYVFILVGAYMLRSFLYFAALSITHFADCTLGAGIRRAMADSLGRAPLSTFNASTSGMIRKSIHDDVETLHALVAHWPVEGTAATVTPLALFAYIVVLDWRLALLSIATLPLYFGIQMFSMAGMSEKTALMDTKISNVSSTMVEFASGIAVVKAFGRSGHSLRQYERAADDFIKQYNDWCGPLVRWCAIAEAFIAPALLTAINLAVGMLLVQAGYVTAPQVLAATLTAMMLPSTITTIGNMQWSYQLAGAAALRIERNLRVTPLAETTQPKHPNGYDVAIDHVTYAYGPTTALDNVSLNVAAGTMTALIGPSGSGKSTLATLIARFDDPAEGSISIGGVDLRDITSEELYRTVGFVLQDPQLIRASIRDNIALGRPDATLEQIRTAAKAAFIDDEIMALEHGYDTVIDGRVGLSGGQEQRIAIARALLKDTPILILDEATASVDPESEAQIQQALNALVAGRTVIVIAHKPSAVVGADQMVVMDRGEIVACGTHEQLADETHVRALDAVARHNRIAAQEGAYHA</sequence>
<evidence type="ECO:0000256" key="6">
    <source>
        <dbReference type="ARBA" id="ARBA00022741"/>
    </source>
</evidence>
<dbReference type="PROSITE" id="PS50893">
    <property type="entry name" value="ABC_TRANSPORTER_2"/>
    <property type="match status" value="1"/>
</dbReference>
<dbReference type="FunFam" id="3.40.50.300:FF:000221">
    <property type="entry name" value="Multidrug ABC transporter ATP-binding protein"/>
    <property type="match status" value="1"/>
</dbReference>
<keyword evidence="2" id="KW-0813">Transport</keyword>
<reference evidence="15" key="2">
    <citation type="submission" date="2019-11" db="EMBL/GenBank/DDBJ databases">
        <authorList>
            <person name="Feng L."/>
        </authorList>
    </citation>
    <scope>NUCLEOTIDE SEQUENCE</scope>
    <source>
        <strain evidence="15">BdentiumLFYP24</strain>
    </source>
</reference>
<dbReference type="RefSeq" id="WP_003837261.1">
    <property type="nucleotide sequence ID" value="NZ_CABKPB010000001.1"/>
</dbReference>
<dbReference type="SUPFAM" id="SSF52540">
    <property type="entry name" value="P-loop containing nucleoside triphosphate hydrolases"/>
    <property type="match status" value="1"/>
</dbReference>
<accession>A0A6N2RAG5</accession>
<keyword evidence="6" id="KW-0547">Nucleotide-binding</keyword>
<keyword evidence="9 11" id="KW-0472">Membrane</keyword>
<evidence type="ECO:0000256" key="8">
    <source>
        <dbReference type="ARBA" id="ARBA00022989"/>
    </source>
</evidence>
<dbReference type="GO" id="GO:0005524">
    <property type="term" value="F:ATP binding"/>
    <property type="evidence" value="ECO:0007669"/>
    <property type="project" value="UniProtKB-KW"/>
</dbReference>
<dbReference type="PROSITE" id="PS50929">
    <property type="entry name" value="ABC_TM1F"/>
    <property type="match status" value="1"/>
</dbReference>
<dbReference type="InterPro" id="IPR003593">
    <property type="entry name" value="AAA+_ATPase"/>
</dbReference>
<keyword evidence="5 11" id="KW-0812">Transmembrane</keyword>
<evidence type="ECO:0000256" key="9">
    <source>
        <dbReference type="ARBA" id="ARBA00023136"/>
    </source>
</evidence>
<dbReference type="OMA" id="DCEAEIQ"/>
<dbReference type="GO" id="GO:0015421">
    <property type="term" value="F:ABC-type oligopeptide transporter activity"/>
    <property type="evidence" value="ECO:0007669"/>
    <property type="project" value="TreeGrafter"/>
</dbReference>
<dbReference type="AlphaFoldDB" id="A0A6N2RAG5"/>
<evidence type="ECO:0000256" key="7">
    <source>
        <dbReference type="ARBA" id="ARBA00022840"/>
    </source>
</evidence>
<dbReference type="Gene3D" id="3.40.50.300">
    <property type="entry name" value="P-loop containing nucleotide triphosphate hydrolases"/>
    <property type="match status" value="1"/>
</dbReference>
<dbReference type="InterPro" id="IPR003439">
    <property type="entry name" value="ABC_transporter-like_ATP-bd"/>
</dbReference>
<protein>
    <submittedName>
        <fullName evidence="14">ABC transporter ATP-binding protein</fullName>
    </submittedName>
    <submittedName>
        <fullName evidence="15">Iron import ATP-binding/permease protein IrtA</fullName>
        <ecNumber evidence="15">3.6.3.-</ecNumber>
    </submittedName>
</protein>
<keyword evidence="7 15" id="KW-0067">ATP-binding</keyword>
<dbReference type="SUPFAM" id="SSF90123">
    <property type="entry name" value="ABC transporter transmembrane region"/>
    <property type="match status" value="1"/>
</dbReference>
<dbReference type="SMART" id="SM00382">
    <property type="entry name" value="AAA"/>
    <property type="match status" value="1"/>
</dbReference>
<proteinExistence type="inferred from homology"/>
<dbReference type="PANTHER" id="PTHR43394:SF1">
    <property type="entry name" value="ATP-BINDING CASSETTE SUB-FAMILY B MEMBER 10, MITOCHONDRIAL"/>
    <property type="match status" value="1"/>
</dbReference>
<feature type="transmembrane region" description="Helical" evidence="11">
    <location>
        <begin position="172"/>
        <end position="195"/>
    </location>
</feature>
<keyword evidence="3" id="KW-1003">Cell membrane</keyword>
<keyword evidence="8 11" id="KW-1133">Transmembrane helix</keyword>
<dbReference type="InterPro" id="IPR027417">
    <property type="entry name" value="P-loop_NTPase"/>
</dbReference>
<dbReference type="CDD" id="cd07346">
    <property type="entry name" value="ABC_6TM_exporters"/>
    <property type="match status" value="1"/>
</dbReference>
<evidence type="ECO:0000313" key="15">
    <source>
        <dbReference type="EMBL" id="VYS77558.1"/>
    </source>
</evidence>
<comment type="subcellular location">
    <subcellularLocation>
        <location evidence="1">Cell inner membrane</location>
        <topology evidence="1">Multi-pass membrane protein</topology>
    </subcellularLocation>
</comment>
<evidence type="ECO:0000256" key="3">
    <source>
        <dbReference type="ARBA" id="ARBA00022475"/>
    </source>
</evidence>
<feature type="transmembrane region" description="Helical" evidence="11">
    <location>
        <begin position="302"/>
        <end position="320"/>
    </location>
</feature>
<evidence type="ECO:0000256" key="4">
    <source>
        <dbReference type="ARBA" id="ARBA00022519"/>
    </source>
</evidence>
<dbReference type="InterPro" id="IPR039421">
    <property type="entry name" value="Type_1_exporter"/>
</dbReference>
<feature type="transmembrane region" description="Helical" evidence="11">
    <location>
        <begin position="42"/>
        <end position="68"/>
    </location>
</feature>
<evidence type="ECO:0000256" key="5">
    <source>
        <dbReference type="ARBA" id="ARBA00022692"/>
    </source>
</evidence>
<evidence type="ECO:0000256" key="11">
    <source>
        <dbReference type="SAM" id="Phobius"/>
    </source>
</evidence>
<keyword evidence="4" id="KW-0997">Cell inner membrane</keyword>
<dbReference type="InterPro" id="IPR036640">
    <property type="entry name" value="ABC1_TM_sf"/>
</dbReference>
<evidence type="ECO:0000256" key="1">
    <source>
        <dbReference type="ARBA" id="ARBA00004429"/>
    </source>
</evidence>
<evidence type="ECO:0000256" key="10">
    <source>
        <dbReference type="ARBA" id="ARBA00023455"/>
    </source>
</evidence>
<dbReference type="GO" id="GO:0005886">
    <property type="term" value="C:plasma membrane"/>
    <property type="evidence" value="ECO:0007669"/>
    <property type="project" value="UniProtKB-SubCell"/>
</dbReference>
<name>A0A6N2RAG5_9BIFI</name>
<dbReference type="GeneID" id="31605729"/>
<keyword evidence="15" id="KW-0378">Hydrolase</keyword>
<dbReference type="InterPro" id="IPR011527">
    <property type="entry name" value="ABC1_TM_dom"/>
</dbReference>
<dbReference type="EMBL" id="CACRSP010000002">
    <property type="protein sequence ID" value="VYS77558.1"/>
    <property type="molecule type" value="Genomic_DNA"/>
</dbReference>